<sequence>MATLVLLPGMDGTGSLFAPFVHALGPALRSVVLRYPVTGPQSYECLTEFVDRALPAAGPLVLLGESFSGPIAVTLAARHPTRVAGLVLCCTFLRNPRALAAPLMRLAGRLPLPAPPAFVAARALLGDAQTPALRAALKAALAEVPAAVLRARLGEVARVDVAAAARRVAVPTLYLRATRDRLVRATAADEVRAAIPGAAVVDVDGPHCLLQAAPQATASAVAGFVRALAPGAPSGG</sequence>
<dbReference type="AlphaFoldDB" id="A0A261S6V8"/>
<comment type="caution">
    <text evidence="2">The sequence shown here is derived from an EMBL/GenBank/DDBJ whole genome shotgun (WGS) entry which is preliminary data.</text>
</comment>
<dbReference type="OrthoDB" id="8561148at2"/>
<proteinExistence type="predicted"/>
<dbReference type="PRINTS" id="PR00111">
    <property type="entry name" value="ABHYDROLASE"/>
</dbReference>
<dbReference type="SUPFAM" id="SSF53474">
    <property type="entry name" value="alpha/beta-Hydrolases"/>
    <property type="match status" value="1"/>
</dbReference>
<protein>
    <recommendedName>
        <fullName evidence="1">Serine aminopeptidase S33 domain-containing protein</fullName>
    </recommendedName>
</protein>
<feature type="domain" description="Serine aminopeptidase S33" evidence="1">
    <location>
        <begin position="47"/>
        <end position="196"/>
    </location>
</feature>
<dbReference type="Proteomes" id="UP000217005">
    <property type="component" value="Unassembled WGS sequence"/>
</dbReference>
<evidence type="ECO:0000259" key="1">
    <source>
        <dbReference type="Pfam" id="PF12146"/>
    </source>
</evidence>
<evidence type="ECO:0000313" key="2">
    <source>
        <dbReference type="EMBL" id="OZI32722.1"/>
    </source>
</evidence>
<accession>A0A261S6V8</accession>
<dbReference type="Gene3D" id="3.40.50.1820">
    <property type="entry name" value="alpha/beta hydrolase"/>
    <property type="match status" value="1"/>
</dbReference>
<dbReference type="InterPro" id="IPR000073">
    <property type="entry name" value="AB_hydrolase_1"/>
</dbReference>
<dbReference type="RefSeq" id="WP_094827721.1">
    <property type="nucleotide sequence ID" value="NZ_NEVL01000004.1"/>
</dbReference>
<reference evidence="2 3" key="1">
    <citation type="submission" date="2017-05" db="EMBL/GenBank/DDBJ databases">
        <title>Complete and WGS of Bordetella genogroups.</title>
        <authorList>
            <person name="Spilker T."/>
            <person name="LiPuma J."/>
        </authorList>
    </citation>
    <scope>NUCLEOTIDE SEQUENCE [LARGE SCALE GENOMIC DNA]</scope>
    <source>
        <strain evidence="2 3">AU17610</strain>
    </source>
</reference>
<evidence type="ECO:0000313" key="3">
    <source>
        <dbReference type="Proteomes" id="UP000217005"/>
    </source>
</evidence>
<dbReference type="Pfam" id="PF12146">
    <property type="entry name" value="Hydrolase_4"/>
    <property type="match status" value="1"/>
</dbReference>
<dbReference type="InterPro" id="IPR022742">
    <property type="entry name" value="Hydrolase_4"/>
</dbReference>
<dbReference type="InterPro" id="IPR050266">
    <property type="entry name" value="AB_hydrolase_sf"/>
</dbReference>
<organism evidence="2 3">
    <name type="scientific">Bordetella genomosp. 1</name>
    <dbReference type="NCBI Taxonomy" id="1395607"/>
    <lineage>
        <taxon>Bacteria</taxon>
        <taxon>Pseudomonadati</taxon>
        <taxon>Pseudomonadota</taxon>
        <taxon>Betaproteobacteria</taxon>
        <taxon>Burkholderiales</taxon>
        <taxon>Alcaligenaceae</taxon>
        <taxon>Bordetella</taxon>
    </lineage>
</organism>
<name>A0A261S6V8_9BORD</name>
<dbReference type="EMBL" id="NEVL01000004">
    <property type="protein sequence ID" value="OZI32722.1"/>
    <property type="molecule type" value="Genomic_DNA"/>
</dbReference>
<gene>
    <name evidence="2" type="ORF">CEG14_17610</name>
</gene>
<dbReference type="InterPro" id="IPR029058">
    <property type="entry name" value="AB_hydrolase_fold"/>
</dbReference>
<dbReference type="PANTHER" id="PTHR43798">
    <property type="entry name" value="MONOACYLGLYCEROL LIPASE"/>
    <property type="match status" value="1"/>
</dbReference>